<feature type="transmembrane region" description="Helical" evidence="8">
    <location>
        <begin position="33"/>
        <end position="55"/>
    </location>
</feature>
<dbReference type="PANTHER" id="PTHR23517:SF3">
    <property type="entry name" value="INTEGRAL MEMBRANE TRANSPORT PROTEIN"/>
    <property type="match status" value="1"/>
</dbReference>
<dbReference type="InterPro" id="IPR011701">
    <property type="entry name" value="MFS"/>
</dbReference>
<dbReference type="GO" id="GO:0005886">
    <property type="term" value="C:plasma membrane"/>
    <property type="evidence" value="ECO:0007669"/>
    <property type="project" value="UniProtKB-SubCell"/>
</dbReference>
<dbReference type="PANTHER" id="PTHR23517">
    <property type="entry name" value="RESISTANCE PROTEIN MDTM, PUTATIVE-RELATED-RELATED"/>
    <property type="match status" value="1"/>
</dbReference>
<protein>
    <submittedName>
        <fullName evidence="10">MFS transporter</fullName>
    </submittedName>
</protein>
<keyword evidence="6 8" id="KW-1133">Transmembrane helix</keyword>
<feature type="transmembrane region" description="Helical" evidence="8">
    <location>
        <begin position="125"/>
        <end position="147"/>
    </location>
</feature>
<evidence type="ECO:0000256" key="5">
    <source>
        <dbReference type="ARBA" id="ARBA00022692"/>
    </source>
</evidence>
<dbReference type="InterPro" id="IPR001958">
    <property type="entry name" value="Tet-R_TetA/multi-R_MdtG-like"/>
</dbReference>
<dbReference type="SUPFAM" id="SSF103473">
    <property type="entry name" value="MFS general substrate transporter"/>
    <property type="match status" value="1"/>
</dbReference>
<feature type="transmembrane region" description="Helical" evidence="8">
    <location>
        <begin position="7"/>
        <end position="27"/>
    </location>
</feature>
<comment type="caution">
    <text evidence="10">The sequence shown here is derived from an EMBL/GenBank/DDBJ whole genome shotgun (WGS) entry which is preliminary data.</text>
</comment>
<feature type="transmembrane region" description="Helical" evidence="8">
    <location>
        <begin position="245"/>
        <end position="263"/>
    </location>
</feature>
<feature type="transmembrane region" description="Helical" evidence="8">
    <location>
        <begin position="333"/>
        <end position="357"/>
    </location>
</feature>
<evidence type="ECO:0000256" key="1">
    <source>
        <dbReference type="ARBA" id="ARBA00004651"/>
    </source>
</evidence>
<evidence type="ECO:0000256" key="8">
    <source>
        <dbReference type="SAM" id="Phobius"/>
    </source>
</evidence>
<gene>
    <name evidence="10" type="ORF">KCX82_09935</name>
</gene>
<dbReference type="PROSITE" id="PS00217">
    <property type="entry name" value="SUGAR_TRANSPORT_2"/>
    <property type="match status" value="1"/>
</dbReference>
<dbReference type="InterPro" id="IPR005829">
    <property type="entry name" value="Sugar_transporter_CS"/>
</dbReference>
<dbReference type="PRINTS" id="PR01035">
    <property type="entry name" value="TCRTETA"/>
</dbReference>
<dbReference type="EMBL" id="JAGSND010000005">
    <property type="protein sequence ID" value="MBR0598193.1"/>
    <property type="molecule type" value="Genomic_DNA"/>
</dbReference>
<feature type="transmembrane region" description="Helical" evidence="8">
    <location>
        <begin position="92"/>
        <end position="113"/>
    </location>
</feature>
<feature type="transmembrane region" description="Helical" evidence="8">
    <location>
        <begin position="153"/>
        <end position="173"/>
    </location>
</feature>
<dbReference type="Gene3D" id="1.20.1250.20">
    <property type="entry name" value="MFS general substrate transporter like domains"/>
    <property type="match status" value="2"/>
</dbReference>
<dbReference type="InterPro" id="IPR020846">
    <property type="entry name" value="MFS_dom"/>
</dbReference>
<dbReference type="RefSeq" id="WP_227018316.1">
    <property type="nucleotide sequence ID" value="NZ_JAGSND010000005.1"/>
</dbReference>
<feature type="transmembrane region" description="Helical" evidence="8">
    <location>
        <begin position="299"/>
        <end position="321"/>
    </location>
</feature>
<reference evidence="10" key="1">
    <citation type="submission" date="2021-04" db="EMBL/GenBank/DDBJ databases">
        <title>Sinoanaerobacter chloroacetimidivorans sp. nov., an obligate anaerobic bacterium isolated from anaerobic sludge.</title>
        <authorList>
            <person name="Bao Y."/>
        </authorList>
    </citation>
    <scope>NUCLEOTIDE SEQUENCE</scope>
    <source>
        <strain evidence="10">BAD-6</strain>
    </source>
</reference>
<dbReference type="Pfam" id="PF07690">
    <property type="entry name" value="MFS_1"/>
    <property type="match status" value="1"/>
</dbReference>
<evidence type="ECO:0000256" key="6">
    <source>
        <dbReference type="ARBA" id="ARBA00022989"/>
    </source>
</evidence>
<feature type="transmembrane region" description="Helical" evidence="8">
    <location>
        <begin position="275"/>
        <end position="293"/>
    </location>
</feature>
<keyword evidence="3" id="KW-0813">Transport</keyword>
<evidence type="ECO:0000313" key="11">
    <source>
        <dbReference type="Proteomes" id="UP000675664"/>
    </source>
</evidence>
<sequence length="390" mass="43337">MPFFLCIGVLTYFFSVYMFIPIFYYYITDIGGGHIEFGVIISTSALITSLLQSYIGYLSDRKGVLKIVALGCFLSAISLLSVAIVSSAWLLIVLYVCLQFGIGAIAPALYGVVSRIKLKDDKNFIPYYRSIQGIGVILGPFIGGVISDVSLKANVIIASFLIVIAFICFYHYFKKLPQIDHLNPEETERKEKDEKSSFFFALRKVLMNKVFLSICLLFLFIELAYDCITFNVPMIGERMQTETTLIGMATSAYFLTFTLFQVPINNILRKIKVKVALITMGTLSLLTSTLFLVNSSFYVIIFAMGLSGITIGSLFTYCAVISSELAPNSEKGLYLGVFNTIMPLTDVASPLFTALLFGYAIRLPFYLSFSLICGFILIAVLQKSEKLPIS</sequence>
<feature type="transmembrane region" description="Helical" evidence="8">
    <location>
        <begin position="205"/>
        <end position="225"/>
    </location>
</feature>
<feature type="domain" description="Major facilitator superfamily (MFS) profile" evidence="9">
    <location>
        <begin position="210"/>
        <end position="390"/>
    </location>
</feature>
<comment type="similarity">
    <text evidence="2">Belongs to the major facilitator superfamily. TCR/Tet family.</text>
</comment>
<accession>A0A8J8B108</accession>
<proteinExistence type="inferred from homology"/>
<feature type="domain" description="Major facilitator superfamily (MFS) profile" evidence="9">
    <location>
        <begin position="1"/>
        <end position="177"/>
    </location>
</feature>
<evidence type="ECO:0000256" key="2">
    <source>
        <dbReference type="ARBA" id="ARBA00007520"/>
    </source>
</evidence>
<evidence type="ECO:0000259" key="9">
    <source>
        <dbReference type="PROSITE" id="PS50850"/>
    </source>
</evidence>
<organism evidence="10 11">
    <name type="scientific">Sinanaerobacter chloroacetimidivorans</name>
    <dbReference type="NCBI Taxonomy" id="2818044"/>
    <lineage>
        <taxon>Bacteria</taxon>
        <taxon>Bacillati</taxon>
        <taxon>Bacillota</taxon>
        <taxon>Clostridia</taxon>
        <taxon>Peptostreptococcales</taxon>
        <taxon>Anaerovoracaceae</taxon>
        <taxon>Sinanaerobacter</taxon>
    </lineage>
</organism>
<feature type="transmembrane region" description="Helical" evidence="8">
    <location>
        <begin position="363"/>
        <end position="381"/>
    </location>
</feature>
<feature type="transmembrane region" description="Helical" evidence="8">
    <location>
        <begin position="67"/>
        <end position="86"/>
    </location>
</feature>
<dbReference type="InterPro" id="IPR036259">
    <property type="entry name" value="MFS_trans_sf"/>
</dbReference>
<name>A0A8J8B108_9FIRM</name>
<keyword evidence="7 8" id="KW-0472">Membrane</keyword>
<reference evidence="10" key="2">
    <citation type="submission" date="2021-04" db="EMBL/GenBank/DDBJ databases">
        <authorList>
            <person name="Liu J."/>
        </authorList>
    </citation>
    <scope>NUCLEOTIDE SEQUENCE</scope>
    <source>
        <strain evidence="10">BAD-6</strain>
    </source>
</reference>
<keyword evidence="5 8" id="KW-0812">Transmembrane</keyword>
<evidence type="ECO:0000256" key="4">
    <source>
        <dbReference type="ARBA" id="ARBA00022475"/>
    </source>
</evidence>
<dbReference type="Proteomes" id="UP000675664">
    <property type="component" value="Unassembled WGS sequence"/>
</dbReference>
<comment type="subcellular location">
    <subcellularLocation>
        <location evidence="1">Cell membrane</location>
        <topology evidence="1">Multi-pass membrane protein</topology>
    </subcellularLocation>
</comment>
<dbReference type="GO" id="GO:0022857">
    <property type="term" value="F:transmembrane transporter activity"/>
    <property type="evidence" value="ECO:0007669"/>
    <property type="project" value="InterPro"/>
</dbReference>
<keyword evidence="4" id="KW-1003">Cell membrane</keyword>
<dbReference type="AlphaFoldDB" id="A0A8J8B108"/>
<dbReference type="InterPro" id="IPR050171">
    <property type="entry name" value="MFS_Transporters"/>
</dbReference>
<evidence type="ECO:0000313" key="10">
    <source>
        <dbReference type="EMBL" id="MBR0598193.1"/>
    </source>
</evidence>
<evidence type="ECO:0000256" key="7">
    <source>
        <dbReference type="ARBA" id="ARBA00023136"/>
    </source>
</evidence>
<keyword evidence="11" id="KW-1185">Reference proteome</keyword>
<dbReference type="PROSITE" id="PS50850">
    <property type="entry name" value="MFS"/>
    <property type="match status" value="2"/>
</dbReference>
<evidence type="ECO:0000256" key="3">
    <source>
        <dbReference type="ARBA" id="ARBA00022448"/>
    </source>
</evidence>